<evidence type="ECO:0000259" key="9">
    <source>
        <dbReference type="SMART" id="SM01372"/>
    </source>
</evidence>
<dbReference type="InterPro" id="IPR038168">
    <property type="entry name" value="TF_DP_C_sf"/>
</dbReference>
<evidence type="ECO:0000256" key="5">
    <source>
        <dbReference type="ARBA" id="ARBA00023163"/>
    </source>
</evidence>
<dbReference type="Gene3D" id="3.40.50.200">
    <property type="entry name" value="Peptidase S8/S53 domain"/>
    <property type="match status" value="1"/>
</dbReference>
<dbReference type="Gene3D" id="1.20.140.80">
    <property type="entry name" value="Transcription factor DP"/>
    <property type="match status" value="1"/>
</dbReference>
<accession>A0AAD1YM01</accession>
<dbReference type="InterPro" id="IPR003316">
    <property type="entry name" value="E2F_WHTH_DNA-bd_dom"/>
</dbReference>
<dbReference type="InterPro" id="IPR015648">
    <property type="entry name" value="Transcrpt_fac_DP"/>
</dbReference>
<keyword evidence="7" id="KW-0131">Cell cycle</keyword>
<keyword evidence="5" id="KW-0804">Transcription</keyword>
<name>A0AAD1YM01_9LAMI</name>
<comment type="subcellular location">
    <subcellularLocation>
        <location evidence="1">Nucleus</location>
    </subcellularLocation>
</comment>
<keyword evidence="4" id="KW-0238">DNA-binding</keyword>
<keyword evidence="3" id="KW-0805">Transcription regulation</keyword>
<dbReference type="GO" id="GO:0000981">
    <property type="term" value="F:DNA-binding transcription factor activity, RNA polymerase II-specific"/>
    <property type="evidence" value="ECO:0007669"/>
    <property type="project" value="TreeGrafter"/>
</dbReference>
<dbReference type="GO" id="GO:0051726">
    <property type="term" value="P:regulation of cell cycle"/>
    <property type="evidence" value="ECO:0007669"/>
    <property type="project" value="InterPro"/>
</dbReference>
<dbReference type="InterPro" id="IPR036852">
    <property type="entry name" value="Peptidase_S8/S53_dom_sf"/>
</dbReference>
<evidence type="ECO:0000256" key="7">
    <source>
        <dbReference type="ARBA" id="ARBA00023306"/>
    </source>
</evidence>
<proteinExistence type="inferred from homology"/>
<dbReference type="SMART" id="SM01372">
    <property type="entry name" value="E2F_TDP"/>
    <property type="match status" value="1"/>
</dbReference>
<dbReference type="GO" id="GO:0005634">
    <property type="term" value="C:nucleus"/>
    <property type="evidence" value="ECO:0007669"/>
    <property type="project" value="UniProtKB-SubCell"/>
</dbReference>
<evidence type="ECO:0000259" key="8">
    <source>
        <dbReference type="SMART" id="SM01138"/>
    </source>
</evidence>
<dbReference type="SUPFAM" id="SSF52743">
    <property type="entry name" value="Subtilisin-like"/>
    <property type="match status" value="1"/>
</dbReference>
<evidence type="ECO:0000313" key="11">
    <source>
        <dbReference type="Proteomes" id="UP000834106"/>
    </source>
</evidence>
<dbReference type="PANTHER" id="PTHR12548">
    <property type="entry name" value="TRANSCRIPTION FACTOR DP"/>
    <property type="match status" value="1"/>
</dbReference>
<dbReference type="GO" id="GO:0005667">
    <property type="term" value="C:transcription regulator complex"/>
    <property type="evidence" value="ECO:0007669"/>
    <property type="project" value="InterPro"/>
</dbReference>
<dbReference type="SUPFAM" id="SSF144074">
    <property type="entry name" value="E2F-DP heterodimerization region"/>
    <property type="match status" value="1"/>
</dbReference>
<comment type="similarity">
    <text evidence="2">Belongs to the E2F/DP family.</text>
</comment>
<dbReference type="GO" id="GO:0004252">
    <property type="term" value="F:serine-type endopeptidase activity"/>
    <property type="evidence" value="ECO:0007669"/>
    <property type="project" value="InterPro"/>
</dbReference>
<protein>
    <recommendedName>
        <fullName evidence="12">Peptidase S8/S53 domain-containing protein</fullName>
    </recommendedName>
</protein>
<dbReference type="Pfam" id="PF08781">
    <property type="entry name" value="DP"/>
    <property type="match status" value="1"/>
</dbReference>
<feature type="domain" description="E2F/DP family winged-helix DNA-binding" evidence="9">
    <location>
        <begin position="117"/>
        <end position="222"/>
    </location>
</feature>
<keyword evidence="6" id="KW-0539">Nucleus</keyword>
<dbReference type="EMBL" id="OU503036">
    <property type="protein sequence ID" value="CAI9753824.1"/>
    <property type="molecule type" value="Genomic_DNA"/>
</dbReference>
<dbReference type="InterPro" id="IPR014889">
    <property type="entry name" value="Transc_factor_DP_C"/>
</dbReference>
<keyword evidence="11" id="KW-1185">Reference proteome</keyword>
<dbReference type="SMART" id="SM01138">
    <property type="entry name" value="DP"/>
    <property type="match status" value="1"/>
</dbReference>
<gene>
    <name evidence="10" type="ORF">FPE_LOCUS1255</name>
</gene>
<evidence type="ECO:0000256" key="4">
    <source>
        <dbReference type="ARBA" id="ARBA00023125"/>
    </source>
</evidence>
<evidence type="ECO:0008006" key="12">
    <source>
        <dbReference type="Google" id="ProtNLM"/>
    </source>
</evidence>
<reference evidence="10" key="1">
    <citation type="submission" date="2023-05" db="EMBL/GenBank/DDBJ databases">
        <authorList>
            <person name="Huff M."/>
        </authorList>
    </citation>
    <scope>NUCLEOTIDE SEQUENCE</scope>
</reference>
<evidence type="ECO:0000256" key="6">
    <source>
        <dbReference type="ARBA" id="ARBA00023242"/>
    </source>
</evidence>
<organism evidence="10 11">
    <name type="scientific">Fraxinus pennsylvanica</name>
    <dbReference type="NCBI Taxonomy" id="56036"/>
    <lineage>
        <taxon>Eukaryota</taxon>
        <taxon>Viridiplantae</taxon>
        <taxon>Streptophyta</taxon>
        <taxon>Embryophyta</taxon>
        <taxon>Tracheophyta</taxon>
        <taxon>Spermatophyta</taxon>
        <taxon>Magnoliopsida</taxon>
        <taxon>eudicotyledons</taxon>
        <taxon>Gunneridae</taxon>
        <taxon>Pentapetalae</taxon>
        <taxon>asterids</taxon>
        <taxon>lamiids</taxon>
        <taxon>Lamiales</taxon>
        <taxon>Oleaceae</taxon>
        <taxon>Oleeae</taxon>
        <taxon>Fraxinus</taxon>
    </lineage>
</organism>
<feature type="domain" description="Transcription factor DP C-terminal" evidence="8">
    <location>
        <begin position="188"/>
        <end position="271"/>
    </location>
</feature>
<dbReference type="AlphaFoldDB" id="A0AAD1YM01"/>
<evidence type="ECO:0000256" key="2">
    <source>
        <dbReference type="ARBA" id="ARBA00010940"/>
    </source>
</evidence>
<dbReference type="PANTHER" id="PTHR12548:SF9">
    <property type="entry name" value="TRANSCRIPTION FACTOR DP"/>
    <property type="match status" value="1"/>
</dbReference>
<dbReference type="InterPro" id="IPR037241">
    <property type="entry name" value="E2F-DP_heterodim"/>
</dbReference>
<sequence length="277" mass="30438">MEKGIFVSTSSGNEGPYIGTLHNGTPWVLNVAAGTVDREFGANLTLGNGTSVGGLSLYPGNFSSSDAFPIAFVDCESEKELKKIGNKIVVCLETIDKLNEQFYTVGNAKVIGGFFITNNTDLEFLTESRFPSAFFNLVEGQKILDYIKSESDPKASVADELVAEFSNPNSGVASSDQQQYDEKNIQRRVYDALNTEHLGLRNRIEKKSAYSEELKEQYIGLQNLIQRNEQLYGSGNAPTGGVALPFILVQVQQSCLPGDRRWADGIYSSWYSFAYCG</sequence>
<dbReference type="GO" id="GO:0000977">
    <property type="term" value="F:RNA polymerase II transcription regulatory region sequence-specific DNA binding"/>
    <property type="evidence" value="ECO:0007669"/>
    <property type="project" value="TreeGrafter"/>
</dbReference>
<dbReference type="CDD" id="cd02120">
    <property type="entry name" value="PA_subtilisin_like"/>
    <property type="match status" value="1"/>
</dbReference>
<evidence type="ECO:0000256" key="3">
    <source>
        <dbReference type="ARBA" id="ARBA00023015"/>
    </source>
</evidence>
<evidence type="ECO:0000256" key="1">
    <source>
        <dbReference type="ARBA" id="ARBA00004123"/>
    </source>
</evidence>
<dbReference type="GO" id="GO:0006508">
    <property type="term" value="P:proteolysis"/>
    <property type="evidence" value="ECO:0007669"/>
    <property type="project" value="InterPro"/>
</dbReference>
<dbReference type="Gene3D" id="3.50.30.30">
    <property type="match status" value="1"/>
</dbReference>
<dbReference type="Proteomes" id="UP000834106">
    <property type="component" value="Chromosome 1"/>
</dbReference>
<evidence type="ECO:0000313" key="10">
    <source>
        <dbReference type="EMBL" id="CAI9753824.1"/>
    </source>
</evidence>